<dbReference type="PIRSF" id="PIRSF006603">
    <property type="entry name" value="DinF"/>
    <property type="match status" value="1"/>
</dbReference>
<feature type="transmembrane region" description="Helical" evidence="10">
    <location>
        <begin position="49"/>
        <end position="73"/>
    </location>
</feature>
<evidence type="ECO:0000256" key="2">
    <source>
        <dbReference type="ARBA" id="ARBA00008417"/>
    </source>
</evidence>
<proteinExistence type="inferred from homology"/>
<evidence type="ECO:0000313" key="11">
    <source>
        <dbReference type="EMBL" id="AZR72725.1"/>
    </source>
</evidence>
<keyword evidence="8 10" id="KW-0472">Membrane</keyword>
<keyword evidence="12" id="KW-1185">Reference proteome</keyword>
<feature type="transmembrane region" description="Helical" evidence="10">
    <location>
        <begin position="239"/>
        <end position="262"/>
    </location>
</feature>
<evidence type="ECO:0000256" key="4">
    <source>
        <dbReference type="ARBA" id="ARBA00022448"/>
    </source>
</evidence>
<evidence type="ECO:0000256" key="10">
    <source>
        <dbReference type="SAM" id="Phobius"/>
    </source>
</evidence>
<dbReference type="GO" id="GO:0015297">
    <property type="term" value="F:antiporter activity"/>
    <property type="evidence" value="ECO:0007669"/>
    <property type="project" value="InterPro"/>
</dbReference>
<dbReference type="OrthoDB" id="9811110at2"/>
<organism evidence="11 12">
    <name type="scientific">Anoxybacter fermentans</name>
    <dbReference type="NCBI Taxonomy" id="1323375"/>
    <lineage>
        <taxon>Bacteria</taxon>
        <taxon>Bacillati</taxon>
        <taxon>Bacillota</taxon>
        <taxon>Clostridia</taxon>
        <taxon>Halanaerobiales</taxon>
        <taxon>Anoxybacter</taxon>
    </lineage>
</organism>
<comment type="subcellular location">
    <subcellularLocation>
        <location evidence="1">Cell membrane</location>
        <topology evidence="1">Multi-pass membrane protein</topology>
    </subcellularLocation>
</comment>
<evidence type="ECO:0000256" key="6">
    <source>
        <dbReference type="ARBA" id="ARBA00022692"/>
    </source>
</evidence>
<dbReference type="AlphaFoldDB" id="A0A3Q9HPN8"/>
<feature type="transmembrane region" description="Helical" evidence="10">
    <location>
        <begin position="390"/>
        <end position="411"/>
    </location>
</feature>
<dbReference type="PANTHER" id="PTHR43823">
    <property type="entry name" value="SPORULATION PROTEIN YKVU"/>
    <property type="match status" value="1"/>
</dbReference>
<feature type="transmembrane region" description="Helical" evidence="10">
    <location>
        <begin position="417"/>
        <end position="437"/>
    </location>
</feature>
<evidence type="ECO:0000256" key="8">
    <source>
        <dbReference type="ARBA" id="ARBA00023136"/>
    </source>
</evidence>
<keyword evidence="6 10" id="KW-0812">Transmembrane</keyword>
<name>A0A3Q9HPN8_9FIRM</name>
<dbReference type="InterPro" id="IPR048279">
    <property type="entry name" value="MdtK-like"/>
</dbReference>
<comment type="similarity">
    <text evidence="2">Belongs to the multi antimicrobial extrusion (MATE) (TC 2.A.66.1) family. MepA subfamily.</text>
</comment>
<dbReference type="Proteomes" id="UP000267250">
    <property type="component" value="Chromosome"/>
</dbReference>
<reference evidence="11 12" key="1">
    <citation type="submission" date="2016-07" db="EMBL/GenBank/DDBJ databases">
        <title>Genome and transcriptome analysis of iron-reducing fermentative bacteria Anoxybacter fermentans.</title>
        <authorList>
            <person name="Zeng X."/>
            <person name="Shao Z."/>
        </authorList>
    </citation>
    <scope>NUCLEOTIDE SEQUENCE [LARGE SCALE GENOMIC DNA]</scope>
    <source>
        <strain evidence="11 12">DY22613</strain>
    </source>
</reference>
<feature type="transmembrane region" description="Helical" evidence="10">
    <location>
        <begin position="20"/>
        <end position="37"/>
    </location>
</feature>
<accession>A0A3Q9HPN8</accession>
<keyword evidence="4" id="KW-0813">Transport</keyword>
<evidence type="ECO:0000256" key="5">
    <source>
        <dbReference type="ARBA" id="ARBA00022475"/>
    </source>
</evidence>
<sequence length="450" mass="48874">MNKRKYELGHEKISKLLFKYSTPAMIGMIVNALYNMVDTIFIGRGAGTLAIAGLAISFPIQMLIMAVAQTVGIGSASLISRSLGAGDHRKAERVAGTSFSTVGILGILMTIFGLIFLTPLLRLFGATDTILPYSIDYLSVILLGSFFFVFAVSSNNLVRSEGNAKTAMFSMIIGTGLNIILDPVFIFGFNMGIKGAAIATVISQISSFIYLVIYFLSGKSILKIRRKDLIPDLNLLPEIFSIGISSFVRTVAGSIFAIVINNSIAYYGSDLHIAVLGVANRVLAFMLMPLFGIIQGLQPIIGFNYGAKNMMRVKEGLKLAIGAATALSTFGFLILIIFTEPIVRIFNNDPNLIQEGVPIIRILILLLPVIGFQVVGASLFQAIGKAKPALFLSMSRQILFLIPLILILPQFFKLAGIWYAFPLADLLSTVVTLLWVAKEVQIMNQQIKTA</sequence>
<evidence type="ECO:0000256" key="9">
    <source>
        <dbReference type="ARBA" id="ARBA00023251"/>
    </source>
</evidence>
<dbReference type="CDD" id="cd13143">
    <property type="entry name" value="MATE_MepA_like"/>
    <property type="match status" value="1"/>
</dbReference>
<keyword evidence="5" id="KW-1003">Cell membrane</keyword>
<feature type="transmembrane region" description="Helical" evidence="10">
    <location>
        <begin position="169"/>
        <end position="189"/>
    </location>
</feature>
<dbReference type="KEGG" id="aft:BBF96_04560"/>
<dbReference type="InterPro" id="IPR051327">
    <property type="entry name" value="MATE_MepA_subfamily"/>
</dbReference>
<dbReference type="GO" id="GO:0042910">
    <property type="term" value="F:xenobiotic transmembrane transporter activity"/>
    <property type="evidence" value="ECO:0007669"/>
    <property type="project" value="InterPro"/>
</dbReference>
<evidence type="ECO:0000313" key="12">
    <source>
        <dbReference type="Proteomes" id="UP000267250"/>
    </source>
</evidence>
<feature type="transmembrane region" description="Helical" evidence="10">
    <location>
        <begin position="319"/>
        <end position="339"/>
    </location>
</feature>
<gene>
    <name evidence="11" type="ORF">BBF96_04560</name>
</gene>
<dbReference type="NCBIfam" id="TIGR00797">
    <property type="entry name" value="matE"/>
    <property type="match status" value="1"/>
</dbReference>
<dbReference type="Pfam" id="PF01554">
    <property type="entry name" value="MatE"/>
    <property type="match status" value="2"/>
</dbReference>
<feature type="transmembrane region" description="Helical" evidence="10">
    <location>
        <begin position="359"/>
        <end position="383"/>
    </location>
</feature>
<dbReference type="EMBL" id="CP016379">
    <property type="protein sequence ID" value="AZR72725.1"/>
    <property type="molecule type" value="Genomic_DNA"/>
</dbReference>
<feature type="transmembrane region" description="Helical" evidence="10">
    <location>
        <begin position="195"/>
        <end position="218"/>
    </location>
</feature>
<dbReference type="InterPro" id="IPR045070">
    <property type="entry name" value="MATE_MepA-like"/>
</dbReference>
<dbReference type="RefSeq" id="WP_127016056.1">
    <property type="nucleotide sequence ID" value="NZ_CP016379.1"/>
</dbReference>
<protein>
    <recommendedName>
        <fullName evidence="3">Multidrug export protein MepA</fullName>
    </recommendedName>
</protein>
<evidence type="ECO:0000256" key="1">
    <source>
        <dbReference type="ARBA" id="ARBA00004651"/>
    </source>
</evidence>
<dbReference type="GO" id="GO:0005886">
    <property type="term" value="C:plasma membrane"/>
    <property type="evidence" value="ECO:0007669"/>
    <property type="project" value="UniProtKB-SubCell"/>
</dbReference>
<evidence type="ECO:0000256" key="7">
    <source>
        <dbReference type="ARBA" id="ARBA00022989"/>
    </source>
</evidence>
<feature type="transmembrane region" description="Helical" evidence="10">
    <location>
        <begin position="94"/>
        <end position="117"/>
    </location>
</feature>
<keyword evidence="9" id="KW-0046">Antibiotic resistance</keyword>
<dbReference type="GO" id="GO:0046677">
    <property type="term" value="P:response to antibiotic"/>
    <property type="evidence" value="ECO:0007669"/>
    <property type="project" value="UniProtKB-KW"/>
</dbReference>
<feature type="transmembrane region" description="Helical" evidence="10">
    <location>
        <begin position="137"/>
        <end position="157"/>
    </location>
</feature>
<evidence type="ECO:0000256" key="3">
    <source>
        <dbReference type="ARBA" id="ARBA00022106"/>
    </source>
</evidence>
<dbReference type="PANTHER" id="PTHR43823:SF3">
    <property type="entry name" value="MULTIDRUG EXPORT PROTEIN MEPA"/>
    <property type="match status" value="1"/>
</dbReference>
<keyword evidence="7 10" id="KW-1133">Transmembrane helix</keyword>
<feature type="transmembrane region" description="Helical" evidence="10">
    <location>
        <begin position="282"/>
        <end position="307"/>
    </location>
</feature>
<dbReference type="InterPro" id="IPR002528">
    <property type="entry name" value="MATE_fam"/>
</dbReference>